<reference evidence="1 2" key="1">
    <citation type="journal article" date="2006" name="Science">
        <title>The genome of black cottonwood, Populus trichocarpa (Torr. &amp; Gray).</title>
        <authorList>
            <person name="Tuskan G.A."/>
            <person name="Difazio S."/>
            <person name="Jansson S."/>
            <person name="Bohlmann J."/>
            <person name="Grigoriev I."/>
            <person name="Hellsten U."/>
            <person name="Putnam N."/>
            <person name="Ralph S."/>
            <person name="Rombauts S."/>
            <person name="Salamov A."/>
            <person name="Schein J."/>
            <person name="Sterck L."/>
            <person name="Aerts A."/>
            <person name="Bhalerao R.R."/>
            <person name="Bhalerao R.P."/>
            <person name="Blaudez D."/>
            <person name="Boerjan W."/>
            <person name="Brun A."/>
            <person name="Brunner A."/>
            <person name="Busov V."/>
            <person name="Campbell M."/>
            <person name="Carlson J."/>
            <person name="Chalot M."/>
            <person name="Chapman J."/>
            <person name="Chen G.L."/>
            <person name="Cooper D."/>
            <person name="Coutinho P.M."/>
            <person name="Couturier J."/>
            <person name="Covert S."/>
            <person name="Cronk Q."/>
            <person name="Cunningham R."/>
            <person name="Davis J."/>
            <person name="Degroeve S."/>
            <person name="Dejardin A."/>
            <person name="Depamphilis C."/>
            <person name="Detter J."/>
            <person name="Dirks B."/>
            <person name="Dubchak I."/>
            <person name="Duplessis S."/>
            <person name="Ehlting J."/>
            <person name="Ellis B."/>
            <person name="Gendler K."/>
            <person name="Goodstein D."/>
            <person name="Gribskov M."/>
            <person name="Grimwood J."/>
            <person name="Groover A."/>
            <person name="Gunter L."/>
            <person name="Hamberger B."/>
            <person name="Heinze B."/>
            <person name="Helariutta Y."/>
            <person name="Henrissat B."/>
            <person name="Holligan D."/>
            <person name="Holt R."/>
            <person name="Huang W."/>
            <person name="Islam-Faridi N."/>
            <person name="Jones S."/>
            <person name="Jones-Rhoades M."/>
            <person name="Jorgensen R."/>
            <person name="Joshi C."/>
            <person name="Kangasjarvi J."/>
            <person name="Karlsson J."/>
            <person name="Kelleher C."/>
            <person name="Kirkpatrick R."/>
            <person name="Kirst M."/>
            <person name="Kohler A."/>
            <person name="Kalluri U."/>
            <person name="Larimer F."/>
            <person name="Leebens-Mack J."/>
            <person name="Leple J.C."/>
            <person name="Locascio P."/>
            <person name="Lou Y."/>
            <person name="Lucas S."/>
            <person name="Martin F."/>
            <person name="Montanini B."/>
            <person name="Napoli C."/>
            <person name="Nelson D.R."/>
            <person name="Nelson C."/>
            <person name="Nieminen K."/>
            <person name="Nilsson O."/>
            <person name="Pereda V."/>
            <person name="Peter G."/>
            <person name="Philippe R."/>
            <person name="Pilate G."/>
            <person name="Poliakov A."/>
            <person name="Razumovskaya J."/>
            <person name="Richardson P."/>
            <person name="Rinaldi C."/>
            <person name="Ritland K."/>
            <person name="Rouze P."/>
            <person name="Ryaboy D."/>
            <person name="Schmutz J."/>
            <person name="Schrader J."/>
            <person name="Segerman B."/>
            <person name="Shin H."/>
            <person name="Siddiqui A."/>
            <person name="Sterky F."/>
            <person name="Terry A."/>
            <person name="Tsai C.J."/>
            <person name="Uberbacher E."/>
            <person name="Unneberg P."/>
            <person name="Vahala J."/>
            <person name="Wall K."/>
            <person name="Wessler S."/>
            <person name="Yang G."/>
            <person name="Yin T."/>
            <person name="Douglas C."/>
            <person name="Marra M."/>
            <person name="Sandberg G."/>
            <person name="Van de Peer Y."/>
            <person name="Rokhsar D."/>
        </authorList>
    </citation>
    <scope>NUCLEOTIDE SEQUENCE [LARGE SCALE GENOMIC DNA]</scope>
    <source>
        <strain evidence="2">cv. Nisqually</strain>
    </source>
</reference>
<name>A0A3N7F009_POPTR</name>
<accession>A0A3N7F009</accession>
<dbReference type="EMBL" id="CM009294">
    <property type="protein sequence ID" value="RQO90589.1"/>
    <property type="molecule type" value="Genomic_DNA"/>
</dbReference>
<evidence type="ECO:0000313" key="2">
    <source>
        <dbReference type="Proteomes" id="UP000006729"/>
    </source>
</evidence>
<gene>
    <name evidence="1" type="ORF">POPTR_005G151301</name>
</gene>
<keyword evidence="2" id="KW-1185">Reference proteome</keyword>
<proteinExistence type="predicted"/>
<dbReference type="AlphaFoldDB" id="A0A3N7F009"/>
<dbReference type="InParanoid" id="A0A3N7F009"/>
<organism evidence="1 2">
    <name type="scientific">Populus trichocarpa</name>
    <name type="common">Western balsam poplar</name>
    <name type="synonym">Populus balsamifera subsp. trichocarpa</name>
    <dbReference type="NCBI Taxonomy" id="3694"/>
    <lineage>
        <taxon>Eukaryota</taxon>
        <taxon>Viridiplantae</taxon>
        <taxon>Streptophyta</taxon>
        <taxon>Embryophyta</taxon>
        <taxon>Tracheophyta</taxon>
        <taxon>Spermatophyta</taxon>
        <taxon>Magnoliopsida</taxon>
        <taxon>eudicotyledons</taxon>
        <taxon>Gunneridae</taxon>
        <taxon>Pentapetalae</taxon>
        <taxon>rosids</taxon>
        <taxon>fabids</taxon>
        <taxon>Malpighiales</taxon>
        <taxon>Salicaceae</taxon>
        <taxon>Saliceae</taxon>
        <taxon>Populus</taxon>
    </lineage>
</organism>
<dbReference type="Proteomes" id="UP000006729">
    <property type="component" value="Chromosome 5"/>
</dbReference>
<sequence length="73" mass="8083">MILTATTISSIAHGFGLPLQSSLTAARRQRSPAADPVFTPSLSHLQQQQPFSHHHQRLFTVSSFCLHHHHCSS</sequence>
<protein>
    <submittedName>
        <fullName evidence="1">Uncharacterized protein</fullName>
    </submittedName>
</protein>
<evidence type="ECO:0000313" key="1">
    <source>
        <dbReference type="EMBL" id="RQO90589.1"/>
    </source>
</evidence>